<reference evidence="2 3" key="1">
    <citation type="journal article" date="2017" name="Nat. Ecol. Evol.">
        <title>Scallop genome provides insights into evolution of bilaterian karyotype and development.</title>
        <authorList>
            <person name="Wang S."/>
            <person name="Zhang J."/>
            <person name="Jiao W."/>
            <person name="Li J."/>
            <person name="Xun X."/>
            <person name="Sun Y."/>
            <person name="Guo X."/>
            <person name="Huan P."/>
            <person name="Dong B."/>
            <person name="Zhang L."/>
            <person name="Hu X."/>
            <person name="Sun X."/>
            <person name="Wang J."/>
            <person name="Zhao C."/>
            <person name="Wang Y."/>
            <person name="Wang D."/>
            <person name="Huang X."/>
            <person name="Wang R."/>
            <person name="Lv J."/>
            <person name="Li Y."/>
            <person name="Zhang Z."/>
            <person name="Liu B."/>
            <person name="Lu W."/>
            <person name="Hui Y."/>
            <person name="Liang J."/>
            <person name="Zhou Z."/>
            <person name="Hou R."/>
            <person name="Li X."/>
            <person name="Liu Y."/>
            <person name="Li H."/>
            <person name="Ning X."/>
            <person name="Lin Y."/>
            <person name="Zhao L."/>
            <person name="Xing Q."/>
            <person name="Dou J."/>
            <person name="Li Y."/>
            <person name="Mao J."/>
            <person name="Guo H."/>
            <person name="Dou H."/>
            <person name="Li T."/>
            <person name="Mu C."/>
            <person name="Jiang W."/>
            <person name="Fu Q."/>
            <person name="Fu X."/>
            <person name="Miao Y."/>
            <person name="Liu J."/>
            <person name="Yu Q."/>
            <person name="Li R."/>
            <person name="Liao H."/>
            <person name="Li X."/>
            <person name="Kong Y."/>
            <person name="Jiang Z."/>
            <person name="Chourrout D."/>
            <person name="Li R."/>
            <person name="Bao Z."/>
        </authorList>
    </citation>
    <scope>NUCLEOTIDE SEQUENCE [LARGE SCALE GENOMIC DNA]</scope>
    <source>
        <strain evidence="2 3">PY_sf001</strain>
    </source>
</reference>
<dbReference type="EMBL" id="NEDP02002762">
    <property type="protein sequence ID" value="OWF50145.1"/>
    <property type="molecule type" value="Genomic_DNA"/>
</dbReference>
<dbReference type="PROSITE" id="PS50871">
    <property type="entry name" value="C1Q"/>
    <property type="match status" value="1"/>
</dbReference>
<organism evidence="2 3">
    <name type="scientific">Mizuhopecten yessoensis</name>
    <name type="common">Japanese scallop</name>
    <name type="synonym">Patinopecten yessoensis</name>
    <dbReference type="NCBI Taxonomy" id="6573"/>
    <lineage>
        <taxon>Eukaryota</taxon>
        <taxon>Metazoa</taxon>
        <taxon>Spiralia</taxon>
        <taxon>Lophotrochozoa</taxon>
        <taxon>Mollusca</taxon>
        <taxon>Bivalvia</taxon>
        <taxon>Autobranchia</taxon>
        <taxon>Pteriomorphia</taxon>
        <taxon>Pectinida</taxon>
        <taxon>Pectinoidea</taxon>
        <taxon>Pectinidae</taxon>
        <taxon>Mizuhopecten</taxon>
    </lineage>
</organism>
<gene>
    <name evidence="2" type="ORF">KP79_PYT14103</name>
</gene>
<evidence type="ECO:0000259" key="1">
    <source>
        <dbReference type="PROSITE" id="PS50871"/>
    </source>
</evidence>
<dbReference type="InterPro" id="IPR001073">
    <property type="entry name" value="C1q_dom"/>
</dbReference>
<keyword evidence="3" id="KW-1185">Reference proteome</keyword>
<protein>
    <recommendedName>
        <fullName evidence="1">C1q domain-containing protein</fullName>
    </recommendedName>
</protein>
<dbReference type="SUPFAM" id="SSF49842">
    <property type="entry name" value="TNF-like"/>
    <property type="match status" value="1"/>
</dbReference>
<comment type="caution">
    <text evidence="2">The sequence shown here is derived from an EMBL/GenBank/DDBJ whole genome shotgun (WGS) entry which is preliminary data.</text>
</comment>
<accession>A0A210QN60</accession>
<name>A0A210QN60_MIZYE</name>
<dbReference type="AlphaFoldDB" id="A0A210QN60"/>
<dbReference type="OrthoDB" id="6046418at2759"/>
<dbReference type="Proteomes" id="UP000242188">
    <property type="component" value="Unassembled WGS sequence"/>
</dbReference>
<dbReference type="Pfam" id="PF00386">
    <property type="entry name" value="C1q"/>
    <property type="match status" value="1"/>
</dbReference>
<proteinExistence type="predicted"/>
<sequence>MSSSKAVTPDSAVIYDHETLNSGDGYNTETGLYTVPESGLCVLTWTTICEINDAFQTVLVVDEAVRGSSWTDANKTVEYHQTTAVVVFTLNPGDHVFIRMGHAYGHGRIVSQSYIGISTISGWKLD</sequence>
<feature type="domain" description="C1q" evidence="1">
    <location>
        <begin position="1"/>
        <end position="126"/>
    </location>
</feature>
<dbReference type="InterPro" id="IPR008983">
    <property type="entry name" value="Tumour_necrosis_fac-like_dom"/>
</dbReference>
<evidence type="ECO:0000313" key="3">
    <source>
        <dbReference type="Proteomes" id="UP000242188"/>
    </source>
</evidence>
<evidence type="ECO:0000313" key="2">
    <source>
        <dbReference type="EMBL" id="OWF50145.1"/>
    </source>
</evidence>
<dbReference type="Gene3D" id="2.60.120.40">
    <property type="match status" value="1"/>
</dbReference>